<sequence>MNYYQVLILALIIAEFGMDGSRETAVTDEKNTREPVCTRKCTMLDDNADCWKKSLDYFTYQVQKSVRDYAALLTHINYWLEHLSDESKGAVSKDMYMFEESSLNRTLQFFNSLKEGQKTPLDDQDMRAVFEILINKMGESVSGVLISRSVVIPSDGSTSMIRPTNTILVKLMILTLVGSDSLFIK</sequence>
<keyword evidence="3" id="KW-1185">Reference proteome</keyword>
<feature type="signal peptide" evidence="1">
    <location>
        <begin position="1"/>
        <end position="21"/>
    </location>
</feature>
<keyword evidence="1" id="KW-0732">Signal</keyword>
<proteinExistence type="predicted"/>
<dbReference type="Proteomes" id="UP001208570">
    <property type="component" value="Unassembled WGS sequence"/>
</dbReference>
<reference evidence="2" key="1">
    <citation type="journal article" date="2023" name="Mol. Biol. Evol.">
        <title>Third-Generation Sequencing Reveals the Adaptive Role of the Epigenome in Three Deep-Sea Polychaetes.</title>
        <authorList>
            <person name="Perez M."/>
            <person name="Aroh O."/>
            <person name="Sun Y."/>
            <person name="Lan Y."/>
            <person name="Juniper S.K."/>
            <person name="Young C.R."/>
            <person name="Angers B."/>
            <person name="Qian P.Y."/>
        </authorList>
    </citation>
    <scope>NUCLEOTIDE SEQUENCE</scope>
    <source>
        <strain evidence="2">P08H-3</strain>
    </source>
</reference>
<organism evidence="2 3">
    <name type="scientific">Paralvinella palmiformis</name>
    <dbReference type="NCBI Taxonomy" id="53620"/>
    <lineage>
        <taxon>Eukaryota</taxon>
        <taxon>Metazoa</taxon>
        <taxon>Spiralia</taxon>
        <taxon>Lophotrochozoa</taxon>
        <taxon>Annelida</taxon>
        <taxon>Polychaeta</taxon>
        <taxon>Sedentaria</taxon>
        <taxon>Canalipalpata</taxon>
        <taxon>Terebellida</taxon>
        <taxon>Terebelliformia</taxon>
        <taxon>Alvinellidae</taxon>
        <taxon>Paralvinella</taxon>
    </lineage>
</organism>
<evidence type="ECO:0000313" key="3">
    <source>
        <dbReference type="Proteomes" id="UP001208570"/>
    </source>
</evidence>
<feature type="chain" id="PRO_5041940005" evidence="1">
    <location>
        <begin position="22"/>
        <end position="185"/>
    </location>
</feature>
<comment type="caution">
    <text evidence="2">The sequence shown here is derived from an EMBL/GenBank/DDBJ whole genome shotgun (WGS) entry which is preliminary data.</text>
</comment>
<accession>A0AAD9NHF4</accession>
<dbReference type="AlphaFoldDB" id="A0AAD9NHF4"/>
<evidence type="ECO:0000256" key="1">
    <source>
        <dbReference type="SAM" id="SignalP"/>
    </source>
</evidence>
<protein>
    <submittedName>
        <fullName evidence="2">Uncharacterized protein</fullName>
    </submittedName>
</protein>
<evidence type="ECO:0000313" key="2">
    <source>
        <dbReference type="EMBL" id="KAK2168698.1"/>
    </source>
</evidence>
<name>A0AAD9NHF4_9ANNE</name>
<dbReference type="EMBL" id="JAODUP010000015">
    <property type="protein sequence ID" value="KAK2168698.1"/>
    <property type="molecule type" value="Genomic_DNA"/>
</dbReference>
<gene>
    <name evidence="2" type="ORF">LSH36_15g19077</name>
</gene>